<keyword evidence="2" id="KW-0805">Transcription regulation</keyword>
<reference evidence="6 7" key="1">
    <citation type="submission" date="2022-01" db="EMBL/GenBank/DDBJ databases">
        <title>Whole genome-based taxonomy of the Shewanellaceae.</title>
        <authorList>
            <person name="Martin-Rodriguez A.J."/>
        </authorList>
    </citation>
    <scope>NUCLEOTIDE SEQUENCE [LARGE SCALE GENOMIC DNA]</scope>
    <source>
        <strain evidence="6 7">DSM 17177</strain>
    </source>
</reference>
<dbReference type="InterPro" id="IPR000847">
    <property type="entry name" value="LysR_HTH_N"/>
</dbReference>
<dbReference type="PANTHER" id="PTHR30537">
    <property type="entry name" value="HTH-TYPE TRANSCRIPTIONAL REGULATOR"/>
    <property type="match status" value="1"/>
</dbReference>
<evidence type="ECO:0000256" key="2">
    <source>
        <dbReference type="ARBA" id="ARBA00023015"/>
    </source>
</evidence>
<keyword evidence="4" id="KW-0804">Transcription</keyword>
<dbReference type="SUPFAM" id="SSF46785">
    <property type="entry name" value="Winged helix' DNA-binding domain"/>
    <property type="match status" value="1"/>
</dbReference>
<evidence type="ECO:0000256" key="1">
    <source>
        <dbReference type="ARBA" id="ARBA00009437"/>
    </source>
</evidence>
<dbReference type="Proteomes" id="UP001203423">
    <property type="component" value="Unassembled WGS sequence"/>
</dbReference>
<dbReference type="InterPro" id="IPR036390">
    <property type="entry name" value="WH_DNA-bd_sf"/>
</dbReference>
<evidence type="ECO:0000313" key="7">
    <source>
        <dbReference type="Proteomes" id="UP001203423"/>
    </source>
</evidence>
<dbReference type="Gene3D" id="3.40.190.290">
    <property type="match status" value="1"/>
</dbReference>
<dbReference type="InterPro" id="IPR036388">
    <property type="entry name" value="WH-like_DNA-bd_sf"/>
</dbReference>
<dbReference type="PANTHER" id="PTHR30537:SF5">
    <property type="entry name" value="HTH-TYPE TRANSCRIPTIONAL ACTIVATOR TTDR-RELATED"/>
    <property type="match status" value="1"/>
</dbReference>
<keyword evidence="7" id="KW-1185">Reference proteome</keyword>
<accession>A0ABT0LBQ0</accession>
<dbReference type="InterPro" id="IPR058163">
    <property type="entry name" value="LysR-type_TF_proteobact-type"/>
</dbReference>
<proteinExistence type="inferred from homology"/>
<sequence>MNVFSAIPVFVAIVETGSFSKAAERLNSSKSAVSKRITQLETALGIRLLHRTTRSLSLTQAGQIYFDSVNEALTLANNARDAINQHQIEIQGHLRINAPMAFGRLHLAPLISTFLKKHSKVSIEMIMDDKVLDMIEHRFDLAIRIGKLPDSSLIARKLAPCDSVLCASPDYLQQHGIPDSPQALKAHNCLVYSYFQAGSEWQFNSNKGVISVQPKGNYRVNNSEALYQALLDGLGICQMPIFIVNDALKTGKLVPLLTEYSLPKHAIYAVFSARKHLPTKVSTFIDYLQPHLYRIINK</sequence>
<dbReference type="Gene3D" id="1.10.10.10">
    <property type="entry name" value="Winged helix-like DNA-binding domain superfamily/Winged helix DNA-binding domain"/>
    <property type="match status" value="1"/>
</dbReference>
<dbReference type="SUPFAM" id="SSF53850">
    <property type="entry name" value="Periplasmic binding protein-like II"/>
    <property type="match status" value="1"/>
</dbReference>
<gene>
    <name evidence="6" type="ORF">L2764_11585</name>
</gene>
<dbReference type="RefSeq" id="WP_248940381.1">
    <property type="nucleotide sequence ID" value="NZ_JAKIKS010000039.1"/>
</dbReference>
<protein>
    <submittedName>
        <fullName evidence="6">LysR family transcriptional regulator</fullName>
    </submittedName>
</protein>
<dbReference type="Pfam" id="PF03466">
    <property type="entry name" value="LysR_substrate"/>
    <property type="match status" value="1"/>
</dbReference>
<comment type="caution">
    <text evidence="6">The sequence shown here is derived from an EMBL/GenBank/DDBJ whole genome shotgun (WGS) entry which is preliminary data.</text>
</comment>
<name>A0ABT0LBQ0_9GAMM</name>
<dbReference type="Pfam" id="PF00126">
    <property type="entry name" value="HTH_1"/>
    <property type="match status" value="1"/>
</dbReference>
<dbReference type="PRINTS" id="PR00039">
    <property type="entry name" value="HTHLYSR"/>
</dbReference>
<feature type="domain" description="HTH lysR-type" evidence="5">
    <location>
        <begin position="1"/>
        <end position="59"/>
    </location>
</feature>
<dbReference type="CDD" id="cd08422">
    <property type="entry name" value="PBP2_CrgA_like"/>
    <property type="match status" value="1"/>
</dbReference>
<evidence type="ECO:0000313" key="6">
    <source>
        <dbReference type="EMBL" id="MCL1125099.1"/>
    </source>
</evidence>
<comment type="similarity">
    <text evidence="1">Belongs to the LysR transcriptional regulatory family.</text>
</comment>
<evidence type="ECO:0000256" key="4">
    <source>
        <dbReference type="ARBA" id="ARBA00023163"/>
    </source>
</evidence>
<dbReference type="PROSITE" id="PS50931">
    <property type="entry name" value="HTH_LYSR"/>
    <property type="match status" value="1"/>
</dbReference>
<keyword evidence="3" id="KW-0238">DNA-binding</keyword>
<organism evidence="6 7">
    <name type="scientific">Shewanella surugensis</name>
    <dbReference type="NCBI Taxonomy" id="212020"/>
    <lineage>
        <taxon>Bacteria</taxon>
        <taxon>Pseudomonadati</taxon>
        <taxon>Pseudomonadota</taxon>
        <taxon>Gammaproteobacteria</taxon>
        <taxon>Alteromonadales</taxon>
        <taxon>Shewanellaceae</taxon>
        <taxon>Shewanella</taxon>
    </lineage>
</organism>
<evidence type="ECO:0000259" key="5">
    <source>
        <dbReference type="PROSITE" id="PS50931"/>
    </source>
</evidence>
<evidence type="ECO:0000256" key="3">
    <source>
        <dbReference type="ARBA" id="ARBA00023125"/>
    </source>
</evidence>
<dbReference type="InterPro" id="IPR005119">
    <property type="entry name" value="LysR_subst-bd"/>
</dbReference>
<dbReference type="EMBL" id="JAKIKS010000039">
    <property type="protein sequence ID" value="MCL1125099.1"/>
    <property type="molecule type" value="Genomic_DNA"/>
</dbReference>